<dbReference type="OrthoDB" id="2123952at2759"/>
<evidence type="ECO:0000256" key="4">
    <source>
        <dbReference type="ARBA" id="ARBA00023015"/>
    </source>
</evidence>
<feature type="region of interest" description="Disordered" evidence="8">
    <location>
        <begin position="27"/>
        <end position="81"/>
    </location>
</feature>
<evidence type="ECO:0000256" key="5">
    <source>
        <dbReference type="ARBA" id="ARBA00023125"/>
    </source>
</evidence>
<feature type="region of interest" description="Disordered" evidence="8">
    <location>
        <begin position="1088"/>
        <end position="1119"/>
    </location>
</feature>
<dbReference type="InterPro" id="IPR001138">
    <property type="entry name" value="Zn2Cys6_DnaBD"/>
</dbReference>
<name>A0A5C3L9M6_COPMA</name>
<feature type="compositionally biased region" description="Polar residues" evidence="8">
    <location>
        <begin position="62"/>
        <end position="73"/>
    </location>
</feature>
<dbReference type="PROSITE" id="PS50048">
    <property type="entry name" value="ZN2_CY6_FUNGAL_2"/>
    <property type="match status" value="1"/>
</dbReference>
<dbReference type="PANTHER" id="PTHR31313:SF78">
    <property type="entry name" value="TRANSCRIPTION FACTOR DOMAIN-CONTAINING PROTEIN"/>
    <property type="match status" value="1"/>
</dbReference>
<gene>
    <name evidence="10" type="ORF">FA15DRAFT_752599</name>
</gene>
<keyword evidence="7" id="KW-0539">Nucleus</keyword>
<dbReference type="InterPro" id="IPR007219">
    <property type="entry name" value="XnlR_reg_dom"/>
</dbReference>
<dbReference type="PROSITE" id="PS00463">
    <property type="entry name" value="ZN2_CY6_FUNGAL_1"/>
    <property type="match status" value="1"/>
</dbReference>
<evidence type="ECO:0000313" key="10">
    <source>
        <dbReference type="EMBL" id="TFK29468.1"/>
    </source>
</evidence>
<dbReference type="GO" id="GO:0000981">
    <property type="term" value="F:DNA-binding transcription factor activity, RNA polymerase II-specific"/>
    <property type="evidence" value="ECO:0007669"/>
    <property type="project" value="InterPro"/>
</dbReference>
<evidence type="ECO:0000256" key="2">
    <source>
        <dbReference type="ARBA" id="ARBA00022723"/>
    </source>
</evidence>
<evidence type="ECO:0000256" key="8">
    <source>
        <dbReference type="SAM" id="MobiDB-lite"/>
    </source>
</evidence>
<keyword evidence="3" id="KW-0862">Zinc</keyword>
<dbReference type="GO" id="GO:0008270">
    <property type="term" value="F:zinc ion binding"/>
    <property type="evidence" value="ECO:0007669"/>
    <property type="project" value="InterPro"/>
</dbReference>
<dbReference type="Pfam" id="PF04082">
    <property type="entry name" value="Fungal_trans"/>
    <property type="match status" value="1"/>
</dbReference>
<dbReference type="CDD" id="cd12148">
    <property type="entry name" value="fungal_TF_MHR"/>
    <property type="match status" value="1"/>
</dbReference>
<feature type="compositionally biased region" description="Polar residues" evidence="8">
    <location>
        <begin position="1006"/>
        <end position="1019"/>
    </location>
</feature>
<dbReference type="InterPro" id="IPR036864">
    <property type="entry name" value="Zn2-C6_fun-type_DNA-bd_sf"/>
</dbReference>
<dbReference type="CDD" id="cd00067">
    <property type="entry name" value="GAL4"/>
    <property type="match status" value="1"/>
</dbReference>
<proteinExistence type="predicted"/>
<dbReference type="SUPFAM" id="SSF57701">
    <property type="entry name" value="Zn2/Cys6 DNA-binding domain"/>
    <property type="match status" value="1"/>
</dbReference>
<dbReference type="SMART" id="SM00066">
    <property type="entry name" value="GAL4"/>
    <property type="match status" value="1"/>
</dbReference>
<keyword evidence="5" id="KW-0238">DNA-binding</keyword>
<dbReference type="AlphaFoldDB" id="A0A5C3L9M6"/>
<feature type="region of interest" description="Disordered" evidence="8">
    <location>
        <begin position="340"/>
        <end position="469"/>
    </location>
</feature>
<feature type="compositionally biased region" description="Polar residues" evidence="8">
    <location>
        <begin position="408"/>
        <end position="420"/>
    </location>
</feature>
<feature type="region of interest" description="Disordered" evidence="8">
    <location>
        <begin position="150"/>
        <end position="178"/>
    </location>
</feature>
<dbReference type="Gene3D" id="4.10.240.10">
    <property type="entry name" value="Zn(2)-C6 fungal-type DNA-binding domain"/>
    <property type="match status" value="1"/>
</dbReference>
<evidence type="ECO:0000256" key="3">
    <source>
        <dbReference type="ARBA" id="ARBA00022833"/>
    </source>
</evidence>
<dbReference type="PANTHER" id="PTHR31313">
    <property type="entry name" value="TY1 ENHANCER ACTIVATOR"/>
    <property type="match status" value="1"/>
</dbReference>
<protein>
    <recommendedName>
        <fullName evidence="9">Zn(2)-C6 fungal-type domain-containing protein</fullName>
    </recommendedName>
</protein>
<dbReference type="EMBL" id="ML210149">
    <property type="protein sequence ID" value="TFK29468.1"/>
    <property type="molecule type" value="Genomic_DNA"/>
</dbReference>
<dbReference type="GO" id="GO:0003677">
    <property type="term" value="F:DNA binding"/>
    <property type="evidence" value="ECO:0007669"/>
    <property type="project" value="UniProtKB-KW"/>
</dbReference>
<comment type="subcellular location">
    <subcellularLocation>
        <location evidence="1">Nucleus</location>
    </subcellularLocation>
</comment>
<feature type="compositionally biased region" description="Low complexity" evidence="8">
    <location>
        <begin position="289"/>
        <end position="310"/>
    </location>
</feature>
<sequence>MAMGTIASPNVSHFLEIPHLNGHHQVPVKTEASSSPDLSPGPPSLQHYQFKFNPHAVVSHGSVPQSRNPSESPSCLPPQPLYRFGSDSGPYDVVAEQSWPTSVIPHHLSSRQNINFNPRLINGHNNSHSDEHNRPPMSYSDEYDNASDIADLAGDGLHPSAFGGSGGHSNDKAVRRRSSKACDQCRKSKCKCERSSSNEPCKSCIMLGTPCTFLGPSRKRGPPKGYIDAIEARLHQTEALVGIMLATKDPRARSLLEDMSKDPLGKEIINRVDNSPYGVKGRKRDVNPGSKSRGPNGGSSNSDSSSTPKDASGKIDLTSTHPSNEWQDRVVAMLNKVAGVETETSSDSGQNATGSREEQRAEAAQQLRSPLRIDPSHSGPSDAHSSDENQSPARRQRRRIGDHDFSPDGQQYPSSTNASAASLVLGPNSARRRGRGYSHTYSSLSPVNPIVGDRRSSSVDSLSSESEDDLAGAVGQLSLNEDEQVRYHGKVSGLHILNDNERVDGRNEGGIWRFPKARVWPPTGPVASSIPEDDEFSRQLPPDHVQQRLLDLYFRFIHSAFPVIHKRSFFDAYKNSHQRSLTRPEADGMMGANRRRQRIPALLLFTMFSLAARYDETTPLPPDPTLMWSAGDEYLDKAKIILDKTYSSSRPSTCQALLLLGYREVGIGAMAQAWTYIGMGIRMAQDLGMHRSAEGWARVGLGGRLFNDWELQERKRIWYACVVMDKYISTYIGRPLMIFERDFDTPLPSEEDPEELELWHSKAHGDTNATPSYKISCFNASSTLSGILSTIVQAIYAVRPVSSRHAESLVLEGLLDKWYLELPEQLRYDSNAPNKQTPLPHILTLHMQYWCAVLLLHRPFIRSVCHAKQKADDSEDPEALAIASKSYELCAGAANHITATITAYAEKYPLNRCSVFLCYYLFTASIMHITILSTYPSDPQASLGLKKCMDALEMIETVWPSAARALQLLRGAKVNLQGSEYISQASSARQKRTAAQPLDDSDHLSTTRYLNGQPNNLHSTRIGEVGTNYIYPNASLYAPHTPSNPSHTSALSPVSATSPTNYRWHSEDFHSHHSFNNHTPLSTSVLPQLYSTGFGDDRAPGPSSRLPSSTDHNAQTTSSRYPQFWNDYSTFPQLGQAYGNIHDSSHASHQPLSPQIYMPEHYSIYNPQPFPER</sequence>
<dbReference type="GO" id="GO:0006351">
    <property type="term" value="P:DNA-templated transcription"/>
    <property type="evidence" value="ECO:0007669"/>
    <property type="project" value="InterPro"/>
</dbReference>
<dbReference type="Pfam" id="PF00172">
    <property type="entry name" value="Zn_clus"/>
    <property type="match status" value="1"/>
</dbReference>
<dbReference type="STRING" id="230819.A0A5C3L9M6"/>
<dbReference type="Proteomes" id="UP000307440">
    <property type="component" value="Unassembled WGS sequence"/>
</dbReference>
<keyword evidence="4" id="KW-0805">Transcription regulation</keyword>
<reference evidence="10 11" key="1">
    <citation type="journal article" date="2019" name="Nat. Ecol. Evol.">
        <title>Megaphylogeny resolves global patterns of mushroom evolution.</title>
        <authorList>
            <person name="Varga T."/>
            <person name="Krizsan K."/>
            <person name="Foldi C."/>
            <person name="Dima B."/>
            <person name="Sanchez-Garcia M."/>
            <person name="Sanchez-Ramirez S."/>
            <person name="Szollosi G.J."/>
            <person name="Szarkandi J.G."/>
            <person name="Papp V."/>
            <person name="Albert L."/>
            <person name="Andreopoulos W."/>
            <person name="Angelini C."/>
            <person name="Antonin V."/>
            <person name="Barry K.W."/>
            <person name="Bougher N.L."/>
            <person name="Buchanan P."/>
            <person name="Buyck B."/>
            <person name="Bense V."/>
            <person name="Catcheside P."/>
            <person name="Chovatia M."/>
            <person name="Cooper J."/>
            <person name="Damon W."/>
            <person name="Desjardin D."/>
            <person name="Finy P."/>
            <person name="Geml J."/>
            <person name="Haridas S."/>
            <person name="Hughes K."/>
            <person name="Justo A."/>
            <person name="Karasinski D."/>
            <person name="Kautmanova I."/>
            <person name="Kiss B."/>
            <person name="Kocsube S."/>
            <person name="Kotiranta H."/>
            <person name="LaButti K.M."/>
            <person name="Lechner B.E."/>
            <person name="Liimatainen K."/>
            <person name="Lipzen A."/>
            <person name="Lukacs Z."/>
            <person name="Mihaltcheva S."/>
            <person name="Morgado L.N."/>
            <person name="Niskanen T."/>
            <person name="Noordeloos M.E."/>
            <person name="Ohm R.A."/>
            <person name="Ortiz-Santana B."/>
            <person name="Ovrebo C."/>
            <person name="Racz N."/>
            <person name="Riley R."/>
            <person name="Savchenko A."/>
            <person name="Shiryaev A."/>
            <person name="Soop K."/>
            <person name="Spirin V."/>
            <person name="Szebenyi C."/>
            <person name="Tomsovsky M."/>
            <person name="Tulloss R.E."/>
            <person name="Uehling J."/>
            <person name="Grigoriev I.V."/>
            <person name="Vagvolgyi C."/>
            <person name="Papp T."/>
            <person name="Martin F.M."/>
            <person name="Miettinen O."/>
            <person name="Hibbett D.S."/>
            <person name="Nagy L.G."/>
        </authorList>
    </citation>
    <scope>NUCLEOTIDE SEQUENCE [LARGE SCALE GENOMIC DNA]</scope>
    <source>
        <strain evidence="10 11">CBS 121175</strain>
    </source>
</reference>
<feature type="compositionally biased region" description="Polar residues" evidence="8">
    <location>
        <begin position="1105"/>
        <end position="1119"/>
    </location>
</feature>
<accession>A0A5C3L9M6</accession>
<feature type="region of interest" description="Disordered" evidence="8">
    <location>
        <begin position="267"/>
        <end position="327"/>
    </location>
</feature>
<keyword evidence="6" id="KW-0804">Transcription</keyword>
<feature type="domain" description="Zn(2)-C6 fungal-type" evidence="9">
    <location>
        <begin position="181"/>
        <end position="213"/>
    </location>
</feature>
<evidence type="ECO:0000256" key="1">
    <source>
        <dbReference type="ARBA" id="ARBA00004123"/>
    </source>
</evidence>
<keyword evidence="2" id="KW-0479">Metal-binding</keyword>
<dbReference type="InterPro" id="IPR051615">
    <property type="entry name" value="Transcr_Regulatory_Elem"/>
</dbReference>
<evidence type="ECO:0000313" key="11">
    <source>
        <dbReference type="Proteomes" id="UP000307440"/>
    </source>
</evidence>
<evidence type="ECO:0000256" key="6">
    <source>
        <dbReference type="ARBA" id="ARBA00023163"/>
    </source>
</evidence>
<feature type="compositionally biased region" description="Polar residues" evidence="8">
    <location>
        <begin position="342"/>
        <end position="354"/>
    </location>
</feature>
<dbReference type="SMART" id="SM00906">
    <property type="entry name" value="Fungal_trans"/>
    <property type="match status" value="1"/>
</dbReference>
<feature type="region of interest" description="Disordered" evidence="8">
    <location>
        <begin position="985"/>
        <end position="1021"/>
    </location>
</feature>
<dbReference type="GO" id="GO:0005634">
    <property type="term" value="C:nucleus"/>
    <property type="evidence" value="ECO:0007669"/>
    <property type="project" value="UniProtKB-SubCell"/>
</dbReference>
<evidence type="ECO:0000256" key="7">
    <source>
        <dbReference type="ARBA" id="ARBA00023242"/>
    </source>
</evidence>
<keyword evidence="11" id="KW-1185">Reference proteome</keyword>
<organism evidence="10 11">
    <name type="scientific">Coprinopsis marcescibilis</name>
    <name type="common">Agaric fungus</name>
    <name type="synonym">Psathyrella marcescibilis</name>
    <dbReference type="NCBI Taxonomy" id="230819"/>
    <lineage>
        <taxon>Eukaryota</taxon>
        <taxon>Fungi</taxon>
        <taxon>Dikarya</taxon>
        <taxon>Basidiomycota</taxon>
        <taxon>Agaricomycotina</taxon>
        <taxon>Agaricomycetes</taxon>
        <taxon>Agaricomycetidae</taxon>
        <taxon>Agaricales</taxon>
        <taxon>Agaricineae</taxon>
        <taxon>Psathyrellaceae</taxon>
        <taxon>Coprinopsis</taxon>
    </lineage>
</organism>
<evidence type="ECO:0000259" key="9">
    <source>
        <dbReference type="PROSITE" id="PS50048"/>
    </source>
</evidence>